<evidence type="ECO:0000313" key="2">
    <source>
        <dbReference type="WBParaSite" id="RSKR_0000994900.1"/>
    </source>
</evidence>
<dbReference type="Proteomes" id="UP000095286">
    <property type="component" value="Unplaced"/>
</dbReference>
<reference evidence="2" key="1">
    <citation type="submission" date="2016-11" db="UniProtKB">
        <authorList>
            <consortium name="WormBaseParasite"/>
        </authorList>
    </citation>
    <scope>IDENTIFICATION</scope>
    <source>
        <strain evidence="2">KR3021</strain>
    </source>
</reference>
<protein>
    <submittedName>
        <fullName evidence="2">Nuclear pore complex protein</fullName>
    </submittedName>
</protein>
<sequence>MNNSFNGGDSPKIHSLSALNLTPEKDVVNFVNNALIVDNCTFLMNTNDFNSTIAELYDCATKDIEILMQKASTDKQPSNYFMDVYSQLVSEKNLYALIMECFRVDKMVAEIENKSSTSILDNLIAQDPEFKALWTLLAWSEFVAETSQDGFAQALVLLEEMHGVDNVLGNTMLEVQNNAKKIANLATNTRFTSDSHKINETDAHNIQSIIKLMLAFVRTGKIQEAKDLACQTKFLDIIHVLNLKDFHFNTKLTMVPENNSDQSGAEVGIINRNMLKRTISRLLEKPVVSMEEKLLYSAVIGDATLLLEKAESVEDKLWTHLTVAVESRLEQTLSDKLNYKPFNVVPFDKVKSVEEIFNEAEKASTGPDYYLGLCMHFVREESEKAIDFMYNQIMKSINKTVKPEHLIQPNTIRLYSNLIVLMIVFDMKFDREKGDKVLMAYVDILLDLEHFQFIPYYICQLSETRKNDEAINFLFNMGVKELRVPTLETFEKYGIDAKEICINLNNIAKSEIVLDTNSSPEDVEKRVSSWLWLLDCPSKQTSFTLLEEGCSLLRKLFLTGNVNVWEEVLKLIPQNIDKIIEEENYKEDIKSLKKDLIREYYAYELYNSIQIQYGEYKKFVKNESSFSEDSVDLSKLDIVERENYEMKKKRLEKEKGLVQIQLEAIKKDMTEYVDNVIKYPGGIFVADLIHSTKTRIEELKHIRRRTLFSIFSMLMSIHEDSKNYEEMVKVVQIITDEKTQFFKDLGPENMKAILNTLAKFGSVFV</sequence>
<dbReference type="WBParaSite" id="RSKR_0000994900.1">
    <property type="protein sequence ID" value="RSKR_0000994900.1"/>
    <property type="gene ID" value="RSKR_0000994900"/>
</dbReference>
<accession>A0AC35UC88</accession>
<evidence type="ECO:0000313" key="1">
    <source>
        <dbReference type="Proteomes" id="UP000095286"/>
    </source>
</evidence>
<organism evidence="1 2">
    <name type="scientific">Rhabditophanes sp. KR3021</name>
    <dbReference type="NCBI Taxonomy" id="114890"/>
    <lineage>
        <taxon>Eukaryota</taxon>
        <taxon>Metazoa</taxon>
        <taxon>Ecdysozoa</taxon>
        <taxon>Nematoda</taxon>
        <taxon>Chromadorea</taxon>
        <taxon>Rhabditida</taxon>
        <taxon>Tylenchina</taxon>
        <taxon>Panagrolaimomorpha</taxon>
        <taxon>Strongyloidoidea</taxon>
        <taxon>Alloionematidae</taxon>
        <taxon>Rhabditophanes</taxon>
    </lineage>
</organism>
<proteinExistence type="predicted"/>
<name>A0AC35UC88_9BILA</name>